<dbReference type="SUPFAM" id="SSF53098">
    <property type="entry name" value="Ribonuclease H-like"/>
    <property type="match status" value="1"/>
</dbReference>
<dbReference type="AlphaFoldDB" id="A0AAQ3U509"/>
<sequence>MKKAVHTYVQSCLTCQKAKPDRARLPGLLQPLPVPNTAWQVISMDFVEGLSSSGQANCILVVIDFFTKYAHFLPLHHPYTASSVLSIYCLHGLPATIVADRDKIFTSHFWQELFRLAGVSLHMSSTYHPQSDGQTERLNQTMETYLRCFVNACPSKWINWISQAEFWYNTSHHSAIGRSPFEALCYKPRHFGISELDAASPTALHDWLQERPLMNDLIHQHLFRSRHHMKKQVDKRRSDRQFQIGDSMLVNLQPYVQTSLARRSNQKLAFKYFGPYTVLAQIGSAAYRLQLPPYSTIHPVFHMSQLKPFVPSSSQVLPQLPDDLSLPHVPIRVLQTRTVQLRYMDTSLCCRLAYRIRFGIRYTSDTRPKRFGAVSAKIKKKKNAIRGPETFQR</sequence>
<dbReference type="GO" id="GO:0003676">
    <property type="term" value="F:nucleic acid binding"/>
    <property type="evidence" value="ECO:0007669"/>
    <property type="project" value="InterPro"/>
</dbReference>
<dbReference type="Pfam" id="PF24626">
    <property type="entry name" value="SH3_Tf2-1"/>
    <property type="match status" value="1"/>
</dbReference>
<organism evidence="2 3">
    <name type="scientific">Paspalum notatum var. saurae</name>
    <dbReference type="NCBI Taxonomy" id="547442"/>
    <lineage>
        <taxon>Eukaryota</taxon>
        <taxon>Viridiplantae</taxon>
        <taxon>Streptophyta</taxon>
        <taxon>Embryophyta</taxon>
        <taxon>Tracheophyta</taxon>
        <taxon>Spermatophyta</taxon>
        <taxon>Magnoliopsida</taxon>
        <taxon>Liliopsida</taxon>
        <taxon>Poales</taxon>
        <taxon>Poaceae</taxon>
        <taxon>PACMAD clade</taxon>
        <taxon>Panicoideae</taxon>
        <taxon>Andropogonodae</taxon>
        <taxon>Paspaleae</taxon>
        <taxon>Paspalinae</taxon>
        <taxon>Paspalum</taxon>
    </lineage>
</organism>
<dbReference type="Proteomes" id="UP001341281">
    <property type="component" value="Chromosome 07"/>
</dbReference>
<dbReference type="EMBL" id="CP144751">
    <property type="protein sequence ID" value="WVZ83102.1"/>
    <property type="molecule type" value="Genomic_DNA"/>
</dbReference>
<gene>
    <name evidence="2" type="ORF">U9M48_030280</name>
</gene>
<dbReference type="InterPro" id="IPR012337">
    <property type="entry name" value="RNaseH-like_sf"/>
</dbReference>
<dbReference type="InterPro" id="IPR056924">
    <property type="entry name" value="SH3_Tf2-1"/>
</dbReference>
<dbReference type="PROSITE" id="PS50994">
    <property type="entry name" value="INTEGRASE"/>
    <property type="match status" value="1"/>
</dbReference>
<evidence type="ECO:0000313" key="3">
    <source>
        <dbReference type="Proteomes" id="UP001341281"/>
    </source>
</evidence>
<evidence type="ECO:0000313" key="2">
    <source>
        <dbReference type="EMBL" id="WVZ83102.1"/>
    </source>
</evidence>
<keyword evidence="3" id="KW-1185">Reference proteome</keyword>
<dbReference type="GO" id="GO:0015074">
    <property type="term" value="P:DNA integration"/>
    <property type="evidence" value="ECO:0007669"/>
    <property type="project" value="InterPro"/>
</dbReference>
<accession>A0AAQ3U509</accession>
<dbReference type="PANTHER" id="PTHR37984">
    <property type="entry name" value="PROTEIN CBG26694"/>
    <property type="match status" value="1"/>
</dbReference>
<dbReference type="Gene3D" id="3.30.420.10">
    <property type="entry name" value="Ribonuclease H-like superfamily/Ribonuclease H"/>
    <property type="match status" value="1"/>
</dbReference>
<dbReference type="InterPro" id="IPR001584">
    <property type="entry name" value="Integrase_cat-core"/>
</dbReference>
<name>A0AAQ3U509_PASNO</name>
<reference evidence="2 3" key="1">
    <citation type="submission" date="2024-02" db="EMBL/GenBank/DDBJ databases">
        <title>High-quality chromosome-scale genome assembly of Pensacola bahiagrass (Paspalum notatum Flugge var. saurae).</title>
        <authorList>
            <person name="Vega J.M."/>
            <person name="Podio M."/>
            <person name="Orjuela J."/>
            <person name="Siena L.A."/>
            <person name="Pessino S.C."/>
            <person name="Combes M.C."/>
            <person name="Mariac C."/>
            <person name="Albertini E."/>
            <person name="Pupilli F."/>
            <person name="Ortiz J.P.A."/>
            <person name="Leblanc O."/>
        </authorList>
    </citation>
    <scope>NUCLEOTIDE SEQUENCE [LARGE SCALE GENOMIC DNA]</scope>
    <source>
        <strain evidence="2">R1</strain>
        <tissue evidence="2">Leaf</tissue>
    </source>
</reference>
<dbReference type="InterPro" id="IPR050951">
    <property type="entry name" value="Retrovirus_Pol_polyprotein"/>
</dbReference>
<dbReference type="PANTHER" id="PTHR37984:SF5">
    <property type="entry name" value="PROTEIN NYNRIN-LIKE"/>
    <property type="match status" value="1"/>
</dbReference>
<proteinExistence type="predicted"/>
<evidence type="ECO:0000259" key="1">
    <source>
        <dbReference type="PROSITE" id="PS50994"/>
    </source>
</evidence>
<dbReference type="InterPro" id="IPR036397">
    <property type="entry name" value="RNaseH_sf"/>
</dbReference>
<protein>
    <recommendedName>
        <fullName evidence="1">Integrase catalytic domain-containing protein</fullName>
    </recommendedName>
</protein>
<feature type="domain" description="Integrase catalytic" evidence="1">
    <location>
        <begin position="29"/>
        <end position="188"/>
    </location>
</feature>